<dbReference type="GO" id="GO:0005524">
    <property type="term" value="F:ATP binding"/>
    <property type="evidence" value="ECO:0007669"/>
    <property type="project" value="UniProtKB-KW"/>
</dbReference>
<reference evidence="12 13" key="1">
    <citation type="submission" date="2019-12" db="EMBL/GenBank/DDBJ databases">
        <title>Rhizobium genotypes associated with high levels of biological nitrogen fixation by grain legumes in a temperate-maritime cropping system.</title>
        <authorList>
            <person name="Maluk M."/>
            <person name="Francesc Ferrando Molina F."/>
            <person name="Lopez Del Egido L."/>
            <person name="Lafos M."/>
            <person name="Langarica-Fuentes A."/>
            <person name="Gebre Yohannes G."/>
            <person name="Young M.W."/>
            <person name="Martin P."/>
            <person name="Gantlett R."/>
            <person name="Kenicer G."/>
            <person name="Hawes C."/>
            <person name="Begg G.S."/>
            <person name="Quilliam R.S."/>
            <person name="Squire G.R."/>
            <person name="Poole P.S."/>
            <person name="Young P.W."/>
            <person name="Iannetta P.M."/>
            <person name="James E.K."/>
        </authorList>
    </citation>
    <scope>NUCLEOTIDE SEQUENCE [LARGE SCALE GENOMIC DNA]</scope>
    <source>
        <strain evidence="12 13">JHI1118</strain>
    </source>
</reference>
<dbReference type="AlphaFoldDB" id="A0A6L9UCS9"/>
<evidence type="ECO:0000256" key="5">
    <source>
        <dbReference type="ARBA" id="ARBA00022597"/>
    </source>
</evidence>
<comment type="similarity">
    <text evidence="2">Belongs to the ABC transporter superfamily.</text>
</comment>
<comment type="subcellular location">
    <subcellularLocation>
        <location evidence="1">Cell membrane</location>
        <topology evidence="1">Peripheral membrane protein</topology>
    </subcellularLocation>
</comment>
<evidence type="ECO:0000256" key="9">
    <source>
        <dbReference type="ARBA" id="ARBA00022967"/>
    </source>
</evidence>
<dbReference type="InterPro" id="IPR017871">
    <property type="entry name" value="ABC_transporter-like_CS"/>
</dbReference>
<dbReference type="SUPFAM" id="SSF52540">
    <property type="entry name" value="P-loop containing nucleoside triphosphate hydrolases"/>
    <property type="match status" value="2"/>
</dbReference>
<keyword evidence="6" id="KW-0677">Repeat</keyword>
<dbReference type="CDD" id="cd03215">
    <property type="entry name" value="ABC_Carb_Monos_II"/>
    <property type="match status" value="1"/>
</dbReference>
<dbReference type="InterPro" id="IPR050107">
    <property type="entry name" value="ABC_carbohydrate_import_ATPase"/>
</dbReference>
<evidence type="ECO:0000256" key="1">
    <source>
        <dbReference type="ARBA" id="ARBA00004202"/>
    </source>
</evidence>
<name>A0A6L9UCS9_9HYPH</name>
<evidence type="ECO:0000256" key="10">
    <source>
        <dbReference type="ARBA" id="ARBA00023136"/>
    </source>
</evidence>
<dbReference type="EMBL" id="WUEY01000009">
    <property type="protein sequence ID" value="NEI72010.1"/>
    <property type="molecule type" value="Genomic_DNA"/>
</dbReference>
<dbReference type="Proteomes" id="UP000483035">
    <property type="component" value="Unassembled WGS sequence"/>
</dbReference>
<dbReference type="PANTHER" id="PTHR43790">
    <property type="entry name" value="CARBOHYDRATE TRANSPORT ATP-BINDING PROTEIN MG119-RELATED"/>
    <property type="match status" value="1"/>
</dbReference>
<keyword evidence="4" id="KW-1003">Cell membrane</keyword>
<dbReference type="InterPro" id="IPR027417">
    <property type="entry name" value="P-loop_NTPase"/>
</dbReference>
<dbReference type="InterPro" id="IPR003439">
    <property type="entry name" value="ABC_transporter-like_ATP-bd"/>
</dbReference>
<feature type="domain" description="ABC transporter" evidence="11">
    <location>
        <begin position="266"/>
        <end position="509"/>
    </location>
</feature>
<dbReference type="FunFam" id="3.40.50.300:FF:000127">
    <property type="entry name" value="Ribose import ATP-binding protein RbsA"/>
    <property type="match status" value="1"/>
</dbReference>
<dbReference type="Pfam" id="PF00005">
    <property type="entry name" value="ABC_tran"/>
    <property type="match status" value="2"/>
</dbReference>
<keyword evidence="3" id="KW-0813">Transport</keyword>
<feature type="domain" description="ABC transporter" evidence="11">
    <location>
        <begin position="19"/>
        <end position="254"/>
    </location>
</feature>
<dbReference type="PROSITE" id="PS50893">
    <property type="entry name" value="ABC_TRANSPORTER_2"/>
    <property type="match status" value="2"/>
</dbReference>
<dbReference type="PANTHER" id="PTHR43790:SF3">
    <property type="entry name" value="D-ALLOSE IMPORT ATP-BINDING PROTEIN ALSA-RELATED"/>
    <property type="match status" value="1"/>
</dbReference>
<sequence length="519" mass="55637">MERTANTGAQGQTGFPLRLDMREISKRFGAVTVLDGISMTCRAGEVLAICGENGAGKSTLMKVLAGFYRPDGGDIRIDGRPVHFKRPLDSQREGVAIIHQELSLLPHRTVAQNIFLGREPTRFGIVDHKQMRGAAARVLARLQSTIDPDVHAGTLPIADQQIVEIAKALTLNASILVFDEPTAALDTAEAAKLFQLIEELRREGTAILYISHRMAEVFALADRICVIKDGRLVGDLSRGETDSDAIVRLMVGREIGTLFPPRSDRAFGDEIFTVAGGRNRYLHDITLTLKAGEIVGVAGLEGSGKTALARAIVGDEPFDAGTVRYWDGKGAVSSPREGTRRKIAYVPDDRKTEGLGLRQSLRENAALTRRALSPALSLASNGGCAAPALDALLRQLDVRAANHAMPVGSLSGGNQQKVVVARWLAVNPRLWVLCEPTRGVDVGARSTIYSILRVFADAGGSVLVVSSDLAEVIGLSDRIVVMSEGRIAAESPAGASEEDIMKHAVLSHRSVPGRSRETA</sequence>
<evidence type="ECO:0000256" key="4">
    <source>
        <dbReference type="ARBA" id="ARBA00022475"/>
    </source>
</evidence>
<keyword evidence="7" id="KW-0547">Nucleotide-binding</keyword>
<evidence type="ECO:0000256" key="6">
    <source>
        <dbReference type="ARBA" id="ARBA00022737"/>
    </source>
</evidence>
<evidence type="ECO:0000256" key="2">
    <source>
        <dbReference type="ARBA" id="ARBA00005417"/>
    </source>
</evidence>
<dbReference type="GO" id="GO:0005886">
    <property type="term" value="C:plasma membrane"/>
    <property type="evidence" value="ECO:0007669"/>
    <property type="project" value="UniProtKB-SubCell"/>
</dbReference>
<dbReference type="CDD" id="cd03216">
    <property type="entry name" value="ABC_Carb_Monos_I"/>
    <property type="match status" value="1"/>
</dbReference>
<gene>
    <name evidence="12" type="ORF">GR212_20720</name>
</gene>
<dbReference type="SMART" id="SM00382">
    <property type="entry name" value="AAA"/>
    <property type="match status" value="2"/>
</dbReference>
<evidence type="ECO:0000256" key="7">
    <source>
        <dbReference type="ARBA" id="ARBA00022741"/>
    </source>
</evidence>
<keyword evidence="5" id="KW-0762">Sugar transport</keyword>
<evidence type="ECO:0000313" key="13">
    <source>
        <dbReference type="Proteomes" id="UP000483035"/>
    </source>
</evidence>
<comment type="caution">
    <text evidence="12">The sequence shown here is derived from an EMBL/GenBank/DDBJ whole genome shotgun (WGS) entry which is preliminary data.</text>
</comment>
<dbReference type="Gene3D" id="3.40.50.300">
    <property type="entry name" value="P-loop containing nucleotide triphosphate hydrolases"/>
    <property type="match status" value="2"/>
</dbReference>
<keyword evidence="10" id="KW-0472">Membrane</keyword>
<keyword evidence="8 12" id="KW-0067">ATP-binding</keyword>
<evidence type="ECO:0000313" key="12">
    <source>
        <dbReference type="EMBL" id="NEI72010.1"/>
    </source>
</evidence>
<dbReference type="RefSeq" id="WP_163988870.1">
    <property type="nucleotide sequence ID" value="NZ_WUEY01000009.1"/>
</dbReference>
<evidence type="ECO:0000256" key="8">
    <source>
        <dbReference type="ARBA" id="ARBA00022840"/>
    </source>
</evidence>
<keyword evidence="9" id="KW-1278">Translocase</keyword>
<accession>A0A6L9UCS9</accession>
<protein>
    <submittedName>
        <fullName evidence="12">ATP-binding cassette domain-containing protein</fullName>
    </submittedName>
</protein>
<dbReference type="PROSITE" id="PS00211">
    <property type="entry name" value="ABC_TRANSPORTER_1"/>
    <property type="match status" value="1"/>
</dbReference>
<evidence type="ECO:0000256" key="3">
    <source>
        <dbReference type="ARBA" id="ARBA00022448"/>
    </source>
</evidence>
<organism evidence="12 13">
    <name type="scientific">Rhizobium lusitanum</name>
    <dbReference type="NCBI Taxonomy" id="293958"/>
    <lineage>
        <taxon>Bacteria</taxon>
        <taxon>Pseudomonadati</taxon>
        <taxon>Pseudomonadota</taxon>
        <taxon>Alphaproteobacteria</taxon>
        <taxon>Hyphomicrobiales</taxon>
        <taxon>Rhizobiaceae</taxon>
        <taxon>Rhizobium/Agrobacterium group</taxon>
        <taxon>Rhizobium</taxon>
    </lineage>
</organism>
<dbReference type="GO" id="GO:0016887">
    <property type="term" value="F:ATP hydrolysis activity"/>
    <property type="evidence" value="ECO:0007669"/>
    <property type="project" value="InterPro"/>
</dbReference>
<evidence type="ECO:0000259" key="11">
    <source>
        <dbReference type="PROSITE" id="PS50893"/>
    </source>
</evidence>
<dbReference type="InterPro" id="IPR003593">
    <property type="entry name" value="AAA+_ATPase"/>
</dbReference>
<proteinExistence type="inferred from homology"/>